<dbReference type="GO" id="GO:0005737">
    <property type="term" value="C:cytoplasm"/>
    <property type="evidence" value="ECO:0000318"/>
    <property type="project" value="GO_Central"/>
</dbReference>
<dbReference type="GO" id="GO:0072659">
    <property type="term" value="P:protein localization to plasma membrane"/>
    <property type="evidence" value="ECO:0007669"/>
    <property type="project" value="Ensembl"/>
</dbReference>
<evidence type="ECO:0000259" key="18">
    <source>
        <dbReference type="PROSITE" id="PS50002"/>
    </source>
</evidence>
<evidence type="ECO:0000313" key="20">
    <source>
        <dbReference type="Ensembl" id="ENSMODP00000015481.4"/>
    </source>
</evidence>
<feature type="compositionally biased region" description="Basic and acidic residues" evidence="17">
    <location>
        <begin position="257"/>
        <end position="266"/>
    </location>
</feature>
<sequence>MQAAVTLPEEIRWLLEDVEDYLVEGLQNENLSTSAWENRDAILRGFQKIKARYHLDFQPREGDSGHDSSEDNPSGVHGPFLMSDASFMSDYQDEEMEDIITKGAQELEDIIKQGYLEKKCRDHGFFGSEWQKRWCVVSKGIFYYYSNEKSKQPKGTFFIKDYSVQMAPHLRRDSKKESCFELTSLDRRSYEFTAINPAEARDWVDQISFLLKDLNSLTIPYEEEEEEEEETYDDIDGFDSSNTGPHRKPIIFPGNVGKKEHEKEKQEDEDIYEVLPDEELALIEDSNGNQPKRGNYATYYQGLWDCTSDHPDELPFQRGDIIRILSKEYNMYGWWVGELNNLIGIVPKEYLMAAFEMEEI</sequence>
<dbReference type="GO" id="GO:0044853">
    <property type="term" value="C:plasma membrane raft"/>
    <property type="evidence" value="ECO:0007669"/>
    <property type="project" value="Ensembl"/>
</dbReference>
<dbReference type="Bgee" id="ENSMODG00000012360">
    <property type="expression patterns" value="Expressed in spermatocyte and 11 other cell types or tissues"/>
</dbReference>
<evidence type="ECO:0000256" key="8">
    <source>
        <dbReference type="ARBA" id="ARBA00022553"/>
    </source>
</evidence>
<dbReference type="InterPro" id="IPR001849">
    <property type="entry name" value="PH_domain"/>
</dbReference>
<evidence type="ECO:0000256" key="17">
    <source>
        <dbReference type="SAM" id="MobiDB-lite"/>
    </source>
</evidence>
<keyword evidence="9" id="KW-0391">Immunity</keyword>
<dbReference type="FunFam" id="2.30.29.30:FF:000277">
    <property type="entry name" value="src kinase-associated phosphoprotein 1"/>
    <property type="match status" value="1"/>
</dbReference>
<keyword evidence="8" id="KW-0597">Phosphoprotein</keyword>
<dbReference type="GO" id="GO:0019903">
    <property type="term" value="F:protein phosphatase binding"/>
    <property type="evidence" value="ECO:0007669"/>
    <property type="project" value="Ensembl"/>
</dbReference>
<evidence type="ECO:0000256" key="1">
    <source>
        <dbReference type="ARBA" id="ARBA00004123"/>
    </source>
</evidence>
<evidence type="ECO:0000256" key="15">
    <source>
        <dbReference type="ARBA" id="ARBA00080318"/>
    </source>
</evidence>
<dbReference type="FunFam" id="2.30.30.40:FF:000097">
    <property type="entry name" value="Putative src kinase-associated phosphoprotein 2"/>
    <property type="match status" value="1"/>
</dbReference>
<dbReference type="PROSITE" id="PS50003">
    <property type="entry name" value="PH_DOMAIN"/>
    <property type="match status" value="1"/>
</dbReference>
<keyword evidence="6" id="KW-1003">Cell membrane</keyword>
<dbReference type="SMART" id="SM00326">
    <property type="entry name" value="SH3"/>
    <property type="match status" value="1"/>
</dbReference>
<dbReference type="Gene3D" id="2.30.29.30">
    <property type="entry name" value="Pleckstrin-homology domain (PH domain)/Phosphotyrosine-binding domain (PTB)"/>
    <property type="match status" value="1"/>
</dbReference>
<dbReference type="CDD" id="cd13380">
    <property type="entry name" value="PH_Skap1"/>
    <property type="match status" value="1"/>
</dbReference>
<evidence type="ECO:0000256" key="10">
    <source>
        <dbReference type="ARBA" id="ARBA00023130"/>
    </source>
</evidence>
<dbReference type="eggNOG" id="ENOG502QSSU">
    <property type="taxonomic scope" value="Eukaryota"/>
</dbReference>
<feature type="domain" description="PH" evidence="19">
    <location>
        <begin position="109"/>
        <end position="212"/>
    </location>
</feature>
<dbReference type="GO" id="GO:0019901">
    <property type="term" value="F:protein kinase binding"/>
    <property type="evidence" value="ECO:0007669"/>
    <property type="project" value="Ensembl"/>
</dbReference>
<feature type="domain" description="SH3" evidence="18">
    <location>
        <begin position="295"/>
        <end position="356"/>
    </location>
</feature>
<dbReference type="GO" id="GO:0005886">
    <property type="term" value="C:plasma membrane"/>
    <property type="evidence" value="ECO:0000318"/>
    <property type="project" value="GO_Central"/>
</dbReference>
<dbReference type="FunCoup" id="F7E1S4">
    <property type="interactions" value="679"/>
</dbReference>
<keyword evidence="11" id="KW-0472">Membrane</keyword>
<evidence type="ECO:0000256" key="7">
    <source>
        <dbReference type="ARBA" id="ARBA00022490"/>
    </source>
</evidence>
<evidence type="ECO:0000259" key="19">
    <source>
        <dbReference type="PROSITE" id="PS50003"/>
    </source>
</evidence>
<evidence type="ECO:0000256" key="3">
    <source>
        <dbReference type="ARBA" id="ARBA00004496"/>
    </source>
</evidence>
<dbReference type="InterPro" id="IPR001452">
    <property type="entry name" value="SH3_domain"/>
</dbReference>
<dbReference type="GO" id="GO:0033625">
    <property type="term" value="P:positive regulation of integrin activation"/>
    <property type="evidence" value="ECO:0007669"/>
    <property type="project" value="Ensembl"/>
</dbReference>
<evidence type="ECO:0000256" key="9">
    <source>
        <dbReference type="ARBA" id="ARBA00022859"/>
    </source>
</evidence>
<dbReference type="InterPro" id="IPR011993">
    <property type="entry name" value="PH-like_dom_sf"/>
</dbReference>
<proteinExistence type="inferred from homology"/>
<dbReference type="Ensembl" id="ENSMODT00000015767.4">
    <property type="protein sequence ID" value="ENSMODP00000015481.4"/>
    <property type="gene ID" value="ENSMODG00000012360.4"/>
</dbReference>
<dbReference type="PANTHER" id="PTHR15129">
    <property type="entry name" value="SRC-ASSOCIATED ADAPTOR PROTEIN"/>
    <property type="match status" value="1"/>
</dbReference>
<evidence type="ECO:0000256" key="6">
    <source>
        <dbReference type="ARBA" id="ARBA00022475"/>
    </source>
</evidence>
<dbReference type="GO" id="GO:0005829">
    <property type="term" value="C:cytosol"/>
    <property type="evidence" value="ECO:0007669"/>
    <property type="project" value="Ensembl"/>
</dbReference>
<dbReference type="GO" id="GO:1903039">
    <property type="term" value="P:positive regulation of leukocyte cell-cell adhesion"/>
    <property type="evidence" value="ECO:0007669"/>
    <property type="project" value="Ensembl"/>
</dbReference>
<dbReference type="PROSITE" id="PS50002">
    <property type="entry name" value="SH3"/>
    <property type="match status" value="1"/>
</dbReference>
<dbReference type="Gene3D" id="2.30.30.40">
    <property type="entry name" value="SH3 Domains"/>
    <property type="match status" value="1"/>
</dbReference>
<organism evidence="20 21">
    <name type="scientific">Monodelphis domestica</name>
    <name type="common">Gray short-tailed opossum</name>
    <dbReference type="NCBI Taxonomy" id="13616"/>
    <lineage>
        <taxon>Eukaryota</taxon>
        <taxon>Metazoa</taxon>
        <taxon>Chordata</taxon>
        <taxon>Craniata</taxon>
        <taxon>Vertebrata</taxon>
        <taxon>Euteleostomi</taxon>
        <taxon>Mammalia</taxon>
        <taxon>Metatheria</taxon>
        <taxon>Didelphimorphia</taxon>
        <taxon>Didelphidae</taxon>
        <taxon>Monodelphis</taxon>
    </lineage>
</organism>
<dbReference type="GO" id="GO:0033634">
    <property type="term" value="P:positive regulation of cell-cell adhesion mediated by integrin"/>
    <property type="evidence" value="ECO:0007669"/>
    <property type="project" value="Ensembl"/>
</dbReference>
<comment type="subcellular location">
    <subcellularLocation>
        <location evidence="2">Cell membrane</location>
    </subcellularLocation>
    <subcellularLocation>
        <location evidence="3">Cytoplasm</location>
    </subcellularLocation>
    <subcellularLocation>
        <location evidence="1">Nucleus</location>
    </subcellularLocation>
</comment>
<reference evidence="20" key="3">
    <citation type="submission" date="2025-09" db="UniProtKB">
        <authorList>
            <consortium name="Ensembl"/>
        </authorList>
    </citation>
    <scope>IDENTIFICATION</scope>
</reference>
<reference evidence="20" key="2">
    <citation type="submission" date="2025-08" db="UniProtKB">
        <authorList>
            <consortium name="Ensembl"/>
        </authorList>
    </citation>
    <scope>IDENTIFICATION</scope>
</reference>
<evidence type="ECO:0000256" key="12">
    <source>
        <dbReference type="ARBA" id="ARBA00023242"/>
    </source>
</evidence>
<dbReference type="GO" id="GO:0050852">
    <property type="term" value="P:T cell receptor signaling pathway"/>
    <property type="evidence" value="ECO:0007669"/>
    <property type="project" value="Ensembl"/>
</dbReference>
<name>F7E1S4_MONDO</name>
<dbReference type="SUPFAM" id="SSF50044">
    <property type="entry name" value="SH3-domain"/>
    <property type="match status" value="1"/>
</dbReference>
<dbReference type="GO" id="GO:0002821">
    <property type="term" value="P:positive regulation of adaptive immune response"/>
    <property type="evidence" value="ECO:0007669"/>
    <property type="project" value="Ensembl"/>
</dbReference>
<evidence type="ECO:0000256" key="14">
    <source>
        <dbReference type="ARBA" id="ARBA00058951"/>
    </source>
</evidence>
<comment type="similarity">
    <text evidence="4">Belongs to the SKAP family.</text>
</comment>
<dbReference type="GO" id="GO:0001772">
    <property type="term" value="C:immunological synapse"/>
    <property type="evidence" value="ECO:0007669"/>
    <property type="project" value="Ensembl"/>
</dbReference>
<keyword evidence="10" id="KW-1064">Adaptive immunity</keyword>
<dbReference type="InParanoid" id="F7E1S4"/>
<dbReference type="InterPro" id="IPR037781">
    <property type="entry name" value="SKAP_fam"/>
</dbReference>
<accession>F7E1S4</accession>
<keyword evidence="5 16" id="KW-0728">SH3 domain</keyword>
<evidence type="ECO:0000256" key="13">
    <source>
        <dbReference type="ARBA" id="ARBA00039670"/>
    </source>
</evidence>
<keyword evidence="7" id="KW-0963">Cytoplasm</keyword>
<feature type="region of interest" description="Disordered" evidence="17">
    <location>
        <begin position="239"/>
        <end position="268"/>
    </location>
</feature>
<dbReference type="GO" id="GO:0005654">
    <property type="term" value="C:nucleoplasm"/>
    <property type="evidence" value="ECO:0007669"/>
    <property type="project" value="Ensembl"/>
</dbReference>
<dbReference type="GO" id="GO:0042101">
    <property type="term" value="C:T cell receptor complex"/>
    <property type="evidence" value="ECO:0007669"/>
    <property type="project" value="Ensembl"/>
</dbReference>
<dbReference type="Pfam" id="PF00169">
    <property type="entry name" value="PH"/>
    <property type="match status" value="1"/>
</dbReference>
<dbReference type="GO" id="GO:0002250">
    <property type="term" value="P:adaptive immune response"/>
    <property type="evidence" value="ECO:0007669"/>
    <property type="project" value="UniProtKB-KW"/>
</dbReference>
<comment type="function">
    <text evidence="14">Positively regulates T-cell receptor signaling by enhancing the MAP kinase pathway. Required for optimal conjugation between T-cells and antigen-presenting cells by promoting the clustering of integrin ITGAL on the surface of T-cells. May be involved in high affinity immunoglobulin epsilon receptor signaling in mast cells.</text>
</comment>
<dbReference type="HOGENOM" id="CLU_062032_0_0_1"/>
<dbReference type="GO" id="GO:0042169">
    <property type="term" value="F:SH2 domain binding"/>
    <property type="evidence" value="ECO:0007669"/>
    <property type="project" value="Ensembl"/>
</dbReference>
<evidence type="ECO:0000256" key="16">
    <source>
        <dbReference type="PROSITE-ProRule" id="PRU00192"/>
    </source>
</evidence>
<dbReference type="Pfam" id="PF00018">
    <property type="entry name" value="SH3_1"/>
    <property type="match status" value="1"/>
</dbReference>
<evidence type="ECO:0000256" key="5">
    <source>
        <dbReference type="ARBA" id="ARBA00022443"/>
    </source>
</evidence>
<evidence type="ECO:0000256" key="4">
    <source>
        <dbReference type="ARBA" id="ARBA00005864"/>
    </source>
</evidence>
<dbReference type="InterPro" id="IPR036028">
    <property type="entry name" value="SH3-like_dom_sf"/>
</dbReference>
<evidence type="ECO:0000256" key="11">
    <source>
        <dbReference type="ARBA" id="ARBA00023136"/>
    </source>
</evidence>
<evidence type="ECO:0000313" key="21">
    <source>
        <dbReference type="Proteomes" id="UP000002280"/>
    </source>
</evidence>
<dbReference type="Gene3D" id="6.10.250.220">
    <property type="match status" value="1"/>
</dbReference>
<keyword evidence="21" id="KW-1185">Reference proteome</keyword>
<dbReference type="Proteomes" id="UP000002280">
    <property type="component" value="Chromosome 2"/>
</dbReference>
<dbReference type="GeneTree" id="ENSGT00390000017856"/>
<dbReference type="AlphaFoldDB" id="F7E1S4"/>
<evidence type="ECO:0000256" key="2">
    <source>
        <dbReference type="ARBA" id="ARBA00004236"/>
    </source>
</evidence>
<keyword evidence="12" id="KW-0539">Nucleus</keyword>
<dbReference type="GO" id="GO:0001954">
    <property type="term" value="P:positive regulation of cell-matrix adhesion"/>
    <property type="evidence" value="ECO:0007669"/>
    <property type="project" value="Ensembl"/>
</dbReference>
<dbReference type="GO" id="GO:0005911">
    <property type="term" value="C:cell-cell junction"/>
    <property type="evidence" value="ECO:0007669"/>
    <property type="project" value="Ensembl"/>
</dbReference>
<dbReference type="GO" id="GO:0045944">
    <property type="term" value="P:positive regulation of transcription by RNA polymerase II"/>
    <property type="evidence" value="ECO:0007669"/>
    <property type="project" value="Ensembl"/>
</dbReference>
<dbReference type="GO" id="GO:0034116">
    <property type="term" value="P:positive regulation of heterotypic cell-cell adhesion"/>
    <property type="evidence" value="ECO:0007669"/>
    <property type="project" value="Ensembl"/>
</dbReference>
<dbReference type="OMA" id="NYYQGMW"/>
<dbReference type="PANTHER" id="PTHR15129:SF1">
    <property type="entry name" value="SRC KINASE-ASSOCIATED PHOSPHOPROTEIN 1"/>
    <property type="match status" value="1"/>
</dbReference>
<dbReference type="STRING" id="13616.ENSMODP00000015481"/>
<dbReference type="SUPFAM" id="SSF50729">
    <property type="entry name" value="PH domain-like"/>
    <property type="match status" value="1"/>
</dbReference>
<gene>
    <name evidence="20" type="primary">SKAP1</name>
</gene>
<protein>
    <recommendedName>
        <fullName evidence="13">Src kinase-associated phosphoprotein 1</fullName>
    </recommendedName>
    <alternativeName>
        <fullName evidence="15">Src family-associated phosphoprotein 1</fullName>
    </alternativeName>
</protein>
<reference evidence="20 21" key="1">
    <citation type="journal article" date="2007" name="Nature">
        <title>Genome of the marsupial Monodelphis domestica reveals innovation in non-coding sequences.</title>
        <authorList>
            <person name="Mikkelsen T.S."/>
            <person name="Wakefield M.J."/>
            <person name="Aken B."/>
            <person name="Amemiya C.T."/>
            <person name="Chang J.L."/>
            <person name="Duke S."/>
            <person name="Garber M."/>
            <person name="Gentles A.J."/>
            <person name="Goodstadt L."/>
            <person name="Heger A."/>
            <person name="Jurka J."/>
            <person name="Kamal M."/>
            <person name="Mauceli E."/>
            <person name="Searle S.M."/>
            <person name="Sharpe T."/>
            <person name="Baker M.L."/>
            <person name="Batzer M.A."/>
            <person name="Benos P.V."/>
            <person name="Belov K."/>
            <person name="Clamp M."/>
            <person name="Cook A."/>
            <person name="Cuff J."/>
            <person name="Das R."/>
            <person name="Davidow L."/>
            <person name="Deakin J.E."/>
            <person name="Fazzari M.J."/>
            <person name="Glass J.L."/>
            <person name="Grabherr M."/>
            <person name="Greally J.M."/>
            <person name="Gu W."/>
            <person name="Hore T.A."/>
            <person name="Huttley G.A."/>
            <person name="Kleber M."/>
            <person name="Jirtle R.L."/>
            <person name="Koina E."/>
            <person name="Lee J.T."/>
            <person name="Mahony S."/>
            <person name="Marra M.A."/>
            <person name="Miller R.D."/>
            <person name="Nicholls R.D."/>
            <person name="Oda M."/>
            <person name="Papenfuss A.T."/>
            <person name="Parra Z.E."/>
            <person name="Pollock D.D."/>
            <person name="Ray D.A."/>
            <person name="Schein J.E."/>
            <person name="Speed T.P."/>
            <person name="Thompson K."/>
            <person name="VandeBerg J.L."/>
            <person name="Wade C.M."/>
            <person name="Walker J.A."/>
            <person name="Waters P.D."/>
            <person name="Webber C."/>
            <person name="Weidman J.R."/>
            <person name="Xie X."/>
            <person name="Zody M.C."/>
            <person name="Baldwin J."/>
            <person name="Abdouelleil A."/>
            <person name="Abdulkadir J."/>
            <person name="Abebe A."/>
            <person name="Abera B."/>
            <person name="Abreu J."/>
            <person name="Acer S.C."/>
            <person name="Aftuck L."/>
            <person name="Alexander A."/>
            <person name="An P."/>
            <person name="Anderson E."/>
            <person name="Anderson S."/>
            <person name="Arachi H."/>
            <person name="Azer M."/>
            <person name="Bachantsang P."/>
            <person name="Barry A."/>
            <person name="Bayul T."/>
            <person name="Berlin A."/>
            <person name="Bessette D."/>
            <person name="Bloom T."/>
            <person name="Bloom T."/>
            <person name="Boguslavskiy L."/>
            <person name="Bonnet C."/>
            <person name="Boukhgalter B."/>
            <person name="Bourzgui I."/>
            <person name="Brown A."/>
            <person name="Cahill P."/>
            <person name="Channer S."/>
            <person name="Cheshatsang Y."/>
            <person name="Chuda L."/>
            <person name="Citroen M."/>
            <person name="Collymore A."/>
            <person name="Cooke P."/>
            <person name="Costello M."/>
            <person name="D'Aco K."/>
            <person name="Daza R."/>
            <person name="De Haan G."/>
            <person name="DeGray S."/>
            <person name="DeMaso C."/>
            <person name="Dhargay N."/>
            <person name="Dooley K."/>
            <person name="Dooley E."/>
            <person name="Doricent M."/>
            <person name="Dorje P."/>
            <person name="Dorjee K."/>
            <person name="Dupes A."/>
            <person name="Elong R."/>
            <person name="Falk J."/>
            <person name="Farina A."/>
            <person name="Faro S."/>
            <person name="Ferguson D."/>
            <person name="Fisher S."/>
            <person name="Foley C.D."/>
            <person name="Franke A."/>
            <person name="Friedrich D."/>
            <person name="Gadbois L."/>
            <person name="Gearin G."/>
            <person name="Gearin C.R."/>
            <person name="Giannoukos G."/>
            <person name="Goode T."/>
            <person name="Graham J."/>
            <person name="Grandbois E."/>
            <person name="Grewal S."/>
            <person name="Gyaltsen K."/>
            <person name="Hafez N."/>
            <person name="Hagos B."/>
            <person name="Hall J."/>
            <person name="Henson C."/>
            <person name="Hollinger A."/>
            <person name="Honan T."/>
            <person name="Huard M.D."/>
            <person name="Hughes L."/>
            <person name="Hurhula B."/>
            <person name="Husby M.E."/>
            <person name="Kamat A."/>
            <person name="Kanga B."/>
            <person name="Kashin S."/>
            <person name="Khazanovich D."/>
            <person name="Kisner P."/>
            <person name="Lance K."/>
            <person name="Lara M."/>
            <person name="Lee W."/>
            <person name="Lennon N."/>
            <person name="Letendre F."/>
            <person name="LeVine R."/>
            <person name="Lipovsky A."/>
            <person name="Liu X."/>
            <person name="Liu J."/>
            <person name="Liu S."/>
            <person name="Lokyitsang T."/>
            <person name="Lokyitsang Y."/>
            <person name="Lubonja R."/>
            <person name="Lui A."/>
            <person name="MacDonald P."/>
            <person name="Magnisalis V."/>
            <person name="Maru K."/>
            <person name="Matthews C."/>
            <person name="McCusker W."/>
            <person name="McDonough S."/>
            <person name="Mehta T."/>
            <person name="Meldrim J."/>
            <person name="Meneus L."/>
            <person name="Mihai O."/>
            <person name="Mihalev A."/>
            <person name="Mihova T."/>
            <person name="Mittelman R."/>
            <person name="Mlenga V."/>
            <person name="Montmayeur A."/>
            <person name="Mulrain L."/>
            <person name="Navidi A."/>
            <person name="Naylor J."/>
            <person name="Negash T."/>
            <person name="Nguyen T."/>
            <person name="Nguyen N."/>
            <person name="Nicol R."/>
            <person name="Norbu C."/>
            <person name="Norbu N."/>
            <person name="Novod N."/>
            <person name="O'Neill B."/>
            <person name="Osman S."/>
            <person name="Markiewicz E."/>
            <person name="Oyono O.L."/>
            <person name="Patti C."/>
            <person name="Phunkhang P."/>
            <person name="Pierre F."/>
            <person name="Priest M."/>
            <person name="Raghuraman S."/>
            <person name="Rege F."/>
            <person name="Reyes R."/>
            <person name="Rise C."/>
            <person name="Rogov P."/>
            <person name="Ross K."/>
            <person name="Ryan E."/>
            <person name="Settipalli S."/>
            <person name="Shea T."/>
            <person name="Sherpa N."/>
            <person name="Shi L."/>
            <person name="Shih D."/>
            <person name="Sparrow T."/>
            <person name="Spaulding J."/>
            <person name="Stalker J."/>
            <person name="Stange-Thomann N."/>
            <person name="Stavropoulos S."/>
            <person name="Stone C."/>
            <person name="Strader C."/>
            <person name="Tesfaye S."/>
            <person name="Thomson T."/>
            <person name="Thoulutsang Y."/>
            <person name="Thoulutsang D."/>
            <person name="Topham K."/>
            <person name="Topping I."/>
            <person name="Tsamla T."/>
            <person name="Vassiliev H."/>
            <person name="Vo A."/>
            <person name="Wangchuk T."/>
            <person name="Wangdi T."/>
            <person name="Weiand M."/>
            <person name="Wilkinson J."/>
            <person name="Wilson A."/>
            <person name="Yadav S."/>
            <person name="Young G."/>
            <person name="Yu Q."/>
            <person name="Zembek L."/>
            <person name="Zhong D."/>
            <person name="Zimmer A."/>
            <person name="Zwirko Z."/>
            <person name="Jaffe D.B."/>
            <person name="Alvarez P."/>
            <person name="Brockman W."/>
            <person name="Butler J."/>
            <person name="Chin C."/>
            <person name="Gnerre S."/>
            <person name="MacCallum I."/>
            <person name="Graves J.A."/>
            <person name="Ponting C.P."/>
            <person name="Breen M."/>
            <person name="Samollow P.B."/>
            <person name="Lander E.S."/>
            <person name="Lindblad-Toh K."/>
        </authorList>
    </citation>
    <scope>NUCLEOTIDE SEQUENCE [LARGE SCALE GENOMIC DNA]</scope>
</reference>
<dbReference type="SMART" id="SM00233">
    <property type="entry name" value="PH"/>
    <property type="match status" value="1"/>
</dbReference>